<evidence type="ECO:0000313" key="1">
    <source>
        <dbReference type="EMBL" id="AWK13516.1"/>
    </source>
</evidence>
<dbReference type="AlphaFoldDB" id="A0A2U8I320"/>
<proteinExistence type="predicted"/>
<organism evidence="1 2">
    <name type="scientific">Candidatus Fukatsuia symbiotica</name>
    <dbReference type="NCBI Taxonomy" id="1878942"/>
    <lineage>
        <taxon>Bacteria</taxon>
        <taxon>Pseudomonadati</taxon>
        <taxon>Pseudomonadota</taxon>
        <taxon>Gammaproteobacteria</taxon>
        <taxon>Enterobacterales</taxon>
        <taxon>Yersiniaceae</taxon>
        <taxon>Candidatus Fukatsuia</taxon>
    </lineage>
</organism>
<protein>
    <submittedName>
        <fullName evidence="1">Transposase</fullName>
    </submittedName>
</protein>
<dbReference type="Proteomes" id="UP000261875">
    <property type="component" value="Chromosome"/>
</dbReference>
<accession>A0A2U8I320</accession>
<sequence>MGIERCQARTGRAQRNHIFLAMAAWFEQHKRRLSEKITLYQQNWAVIKNAITTHIRVLLAAPG</sequence>
<dbReference type="EMBL" id="CP021659">
    <property type="protein sequence ID" value="AWK13516.1"/>
    <property type="molecule type" value="Genomic_DNA"/>
</dbReference>
<reference evidence="1 2" key="1">
    <citation type="submission" date="2017-05" db="EMBL/GenBank/DDBJ databases">
        <title>Genome sequence of Candidatus Fukatsuia symbiotica and Candidatus Hamiltonella defensa from Acyrthosiphon pisum strain 5D.</title>
        <authorList>
            <person name="Patel V.A."/>
            <person name="Chevignon G."/>
            <person name="Russell J.A."/>
            <person name="Oliver K.M."/>
        </authorList>
    </citation>
    <scope>NUCLEOTIDE SEQUENCE [LARGE SCALE GENOMIC DNA]</scope>
    <source>
        <strain evidence="1 2">5D</strain>
    </source>
</reference>
<evidence type="ECO:0000313" key="2">
    <source>
        <dbReference type="Proteomes" id="UP000261875"/>
    </source>
</evidence>
<gene>
    <name evidence="1" type="ORF">CCS41_01775</name>
</gene>
<dbReference type="KEGG" id="fsm:CCS41_01775"/>
<name>A0A2U8I320_9GAMM</name>
<keyword evidence="2" id="KW-1185">Reference proteome</keyword>